<evidence type="ECO:0000256" key="1">
    <source>
        <dbReference type="ARBA" id="ARBA00001539"/>
    </source>
</evidence>
<dbReference type="Proteomes" id="UP000694501">
    <property type="component" value="Unassembled WGS sequence"/>
</dbReference>
<dbReference type="GO" id="GO:0008460">
    <property type="term" value="F:dTDP-glucose 4,6-dehydratase activity"/>
    <property type="evidence" value="ECO:0007669"/>
    <property type="project" value="UniProtKB-EC"/>
</dbReference>
<evidence type="ECO:0000313" key="10">
    <source>
        <dbReference type="EMBL" id="MBU7598815.1"/>
    </source>
</evidence>
<comment type="cofactor">
    <cofactor evidence="2 8">
        <name>NAD(+)</name>
        <dbReference type="ChEBI" id="CHEBI:57540"/>
    </cofactor>
</comment>
<comment type="catalytic activity">
    <reaction evidence="1 8">
        <text>dTDP-alpha-D-glucose = dTDP-4-dehydro-6-deoxy-alpha-D-glucose + H2O</text>
        <dbReference type="Rhea" id="RHEA:17221"/>
        <dbReference type="ChEBI" id="CHEBI:15377"/>
        <dbReference type="ChEBI" id="CHEBI:57477"/>
        <dbReference type="ChEBI" id="CHEBI:57649"/>
        <dbReference type="EC" id="4.2.1.46"/>
    </reaction>
</comment>
<dbReference type="GO" id="GO:0009225">
    <property type="term" value="P:nucleotide-sugar metabolic process"/>
    <property type="evidence" value="ECO:0007669"/>
    <property type="project" value="InterPro"/>
</dbReference>
<dbReference type="Gene3D" id="3.90.25.10">
    <property type="entry name" value="UDP-galactose 4-epimerase, domain 1"/>
    <property type="match status" value="1"/>
</dbReference>
<evidence type="ECO:0000256" key="4">
    <source>
        <dbReference type="ARBA" id="ARBA00011990"/>
    </source>
</evidence>
<dbReference type="AlphaFoldDB" id="A0A949JHN9"/>
<proteinExistence type="inferred from homology"/>
<feature type="domain" description="NAD(P)-binding" evidence="9">
    <location>
        <begin position="4"/>
        <end position="303"/>
    </location>
</feature>
<evidence type="ECO:0000256" key="8">
    <source>
        <dbReference type="RuleBase" id="RU004473"/>
    </source>
</evidence>
<dbReference type="Pfam" id="PF16363">
    <property type="entry name" value="GDP_Man_Dehyd"/>
    <property type="match status" value="1"/>
</dbReference>
<name>A0A949JHN9_9ACTN</name>
<evidence type="ECO:0000313" key="11">
    <source>
        <dbReference type="Proteomes" id="UP000694501"/>
    </source>
</evidence>
<dbReference type="InterPro" id="IPR005888">
    <property type="entry name" value="dTDP_Gluc_deHydtase"/>
</dbReference>
<evidence type="ECO:0000259" key="9">
    <source>
        <dbReference type="Pfam" id="PF16363"/>
    </source>
</evidence>
<dbReference type="InterPro" id="IPR036291">
    <property type="entry name" value="NAD(P)-bd_dom_sf"/>
</dbReference>
<evidence type="ECO:0000256" key="3">
    <source>
        <dbReference type="ARBA" id="ARBA00008178"/>
    </source>
</evidence>
<evidence type="ECO:0000256" key="2">
    <source>
        <dbReference type="ARBA" id="ARBA00001911"/>
    </source>
</evidence>
<sequence>MKILVTGGAGFVGSHYVRTMLDGGYEGYEQARVTVLDKLSYAGNVDNIPVGHPRLNVVRGDICDAALLRELVPGHDAVVHFAAESHVDRSLDAPAVFTRTNVVGTQTLLDACLAAEVPRMVHISTDEVYGSIAEGSWNEDSPLLPNSPYAASKAASDVTVRAYWRTFGLDVSITRCSNTYGPYQHPEKLIPLFTTNLLEGEPVPVYGTGQNVRDWIHVDDHARAVQHVLTGGRAGGVYHIGGSHELSNLDVTERLLALCGADSSMIRHVTDRKGHDLRYSLDDSRTRAELGFAPRVGFDEGLAATVDWYRDNTAWWKPTKDQVRQGREWT</sequence>
<reference evidence="10" key="1">
    <citation type="submission" date="2021-06" db="EMBL/GenBank/DDBJ databases">
        <title>Sequencing of actinobacteria type strains.</title>
        <authorList>
            <person name="Nguyen G.-S."/>
            <person name="Wentzel A."/>
        </authorList>
    </citation>
    <scope>NUCLEOTIDE SEQUENCE</scope>
    <source>
        <strain evidence="10">P38-E01</strain>
    </source>
</reference>
<evidence type="ECO:0000256" key="7">
    <source>
        <dbReference type="ARBA" id="ARBA00023239"/>
    </source>
</evidence>
<organism evidence="10 11">
    <name type="scientific">Streptomyces tardus</name>
    <dbReference type="NCBI Taxonomy" id="2780544"/>
    <lineage>
        <taxon>Bacteria</taxon>
        <taxon>Bacillati</taxon>
        <taxon>Actinomycetota</taxon>
        <taxon>Actinomycetes</taxon>
        <taxon>Kitasatosporales</taxon>
        <taxon>Streptomycetaceae</taxon>
        <taxon>Streptomyces</taxon>
    </lineage>
</organism>
<dbReference type="EC" id="4.2.1.46" evidence="4 8"/>
<comment type="similarity">
    <text evidence="3 8">Belongs to the NAD(P)-dependent epimerase/dehydratase family. dTDP-glucose dehydratase subfamily.</text>
</comment>
<evidence type="ECO:0000256" key="5">
    <source>
        <dbReference type="ARBA" id="ARBA00016977"/>
    </source>
</evidence>
<dbReference type="EMBL" id="JAELVF020000001">
    <property type="protein sequence ID" value="MBU7598815.1"/>
    <property type="molecule type" value="Genomic_DNA"/>
</dbReference>
<dbReference type="SUPFAM" id="SSF51735">
    <property type="entry name" value="NAD(P)-binding Rossmann-fold domains"/>
    <property type="match status" value="1"/>
</dbReference>
<dbReference type="CDD" id="cd05246">
    <property type="entry name" value="dTDP_GD_SDR_e"/>
    <property type="match status" value="1"/>
</dbReference>
<dbReference type="Gene3D" id="3.40.50.720">
    <property type="entry name" value="NAD(P)-binding Rossmann-like Domain"/>
    <property type="match status" value="1"/>
</dbReference>
<dbReference type="RefSeq" id="WP_211040750.1">
    <property type="nucleotide sequence ID" value="NZ_JAELVF020000001.1"/>
</dbReference>
<dbReference type="InterPro" id="IPR016040">
    <property type="entry name" value="NAD(P)-bd_dom"/>
</dbReference>
<evidence type="ECO:0000256" key="6">
    <source>
        <dbReference type="ARBA" id="ARBA00023027"/>
    </source>
</evidence>
<keyword evidence="6" id="KW-0520">NAD</keyword>
<protein>
    <recommendedName>
        <fullName evidence="5 8">dTDP-glucose 4,6-dehydratase</fullName>
        <ecNumber evidence="4 8">4.2.1.46</ecNumber>
    </recommendedName>
</protein>
<keyword evidence="7 8" id="KW-0456">Lyase</keyword>
<gene>
    <name evidence="10" type="primary">rfbB</name>
    <name evidence="10" type="ORF">JGS22_014635</name>
</gene>
<dbReference type="NCBIfam" id="TIGR01181">
    <property type="entry name" value="dTDP_gluc_dehyt"/>
    <property type="match status" value="1"/>
</dbReference>
<accession>A0A949JHN9</accession>
<dbReference type="PANTHER" id="PTHR43000">
    <property type="entry name" value="DTDP-D-GLUCOSE 4,6-DEHYDRATASE-RELATED"/>
    <property type="match status" value="1"/>
</dbReference>
<keyword evidence="11" id="KW-1185">Reference proteome</keyword>
<comment type="caution">
    <text evidence="10">The sequence shown here is derived from an EMBL/GenBank/DDBJ whole genome shotgun (WGS) entry which is preliminary data.</text>
</comment>